<dbReference type="Gene3D" id="3.40.50.1360">
    <property type="match status" value="1"/>
</dbReference>
<dbReference type="InterPro" id="IPR037171">
    <property type="entry name" value="NagB/RpiA_transferase-like"/>
</dbReference>
<dbReference type="InterPro" id="IPR001034">
    <property type="entry name" value="DeoR_HTH"/>
</dbReference>
<dbReference type="PANTHER" id="PTHR30363">
    <property type="entry name" value="HTH-TYPE TRANSCRIPTIONAL REGULATOR SRLR-RELATED"/>
    <property type="match status" value="1"/>
</dbReference>
<evidence type="ECO:0000313" key="5">
    <source>
        <dbReference type="Proteomes" id="UP000294739"/>
    </source>
</evidence>
<evidence type="ECO:0000256" key="1">
    <source>
        <dbReference type="ARBA" id="ARBA00023015"/>
    </source>
</evidence>
<proteinExistence type="predicted"/>
<keyword evidence="5" id="KW-1185">Reference proteome</keyword>
<reference evidence="4 5" key="1">
    <citation type="submission" date="2019-03" db="EMBL/GenBank/DDBJ databases">
        <title>Draft genome sequences of novel Actinobacteria.</title>
        <authorList>
            <person name="Sahin N."/>
            <person name="Ay H."/>
            <person name="Saygin H."/>
        </authorList>
    </citation>
    <scope>NUCLEOTIDE SEQUENCE [LARGE SCALE GENOMIC DNA]</scope>
    <source>
        <strain evidence="4 5">5K138</strain>
    </source>
</reference>
<dbReference type="Proteomes" id="UP000294739">
    <property type="component" value="Unassembled WGS sequence"/>
</dbReference>
<dbReference type="EMBL" id="SMKZ01000014">
    <property type="protein sequence ID" value="TDE10453.1"/>
    <property type="molecule type" value="Genomic_DNA"/>
</dbReference>
<protein>
    <submittedName>
        <fullName evidence="4">DeoR/GlpR transcriptional regulator</fullName>
    </submittedName>
</protein>
<dbReference type="OrthoDB" id="7688673at2"/>
<evidence type="ECO:0000256" key="2">
    <source>
        <dbReference type="ARBA" id="ARBA00023163"/>
    </source>
</evidence>
<sequence>MLDLLAERGRLSVTETAAALAVSEATVRRDFTELARQQLVTRTHGGVLATSVAYDLPARYRASSGHDPKERIAAAAADMVEPGMVVGFNGGTTTSATARRLAARIEHGPHSGDPALTVVTNALNIATEMVLRPHIRTVSLGGVARPQSYEMTGPLATLVLNELWLDMLILGIDGLTASGGASCRHVGEAGINALMVQRASRVVVVGTGDKIGRRAFARICDVDQVNVLVTDPGAAKDDLAALRSAGVDVHVV</sequence>
<keyword evidence="1" id="KW-0805">Transcription regulation</keyword>
<dbReference type="InterPro" id="IPR036390">
    <property type="entry name" value="WH_DNA-bd_sf"/>
</dbReference>
<accession>A0A4R5DIW4</accession>
<dbReference type="PROSITE" id="PS51000">
    <property type="entry name" value="HTH_DEOR_2"/>
    <property type="match status" value="1"/>
</dbReference>
<evidence type="ECO:0000313" key="4">
    <source>
        <dbReference type="EMBL" id="TDE10453.1"/>
    </source>
</evidence>
<dbReference type="PRINTS" id="PR00037">
    <property type="entry name" value="HTHLACR"/>
</dbReference>
<dbReference type="Pfam" id="PF00455">
    <property type="entry name" value="DeoRC"/>
    <property type="match status" value="1"/>
</dbReference>
<dbReference type="InterPro" id="IPR050313">
    <property type="entry name" value="Carb_Metab_HTH_regulators"/>
</dbReference>
<dbReference type="GO" id="GO:0003700">
    <property type="term" value="F:DNA-binding transcription factor activity"/>
    <property type="evidence" value="ECO:0007669"/>
    <property type="project" value="InterPro"/>
</dbReference>
<name>A0A4R5DIW4_9ACTN</name>
<dbReference type="SMART" id="SM00420">
    <property type="entry name" value="HTH_DEOR"/>
    <property type="match status" value="1"/>
</dbReference>
<feature type="domain" description="HTH deoR-type" evidence="3">
    <location>
        <begin position="1"/>
        <end position="49"/>
    </location>
</feature>
<keyword evidence="2" id="KW-0804">Transcription</keyword>
<dbReference type="SMART" id="SM01134">
    <property type="entry name" value="DeoRC"/>
    <property type="match status" value="1"/>
</dbReference>
<dbReference type="AlphaFoldDB" id="A0A4R5DIW4"/>
<dbReference type="InterPro" id="IPR014036">
    <property type="entry name" value="DeoR-like_C"/>
</dbReference>
<dbReference type="SUPFAM" id="SSF100950">
    <property type="entry name" value="NagB/RpiA/CoA transferase-like"/>
    <property type="match status" value="1"/>
</dbReference>
<dbReference type="InParanoid" id="A0A4R5DIW4"/>
<organism evidence="4 5">
    <name type="scientific">Jiangella asiatica</name>
    <dbReference type="NCBI Taxonomy" id="2530372"/>
    <lineage>
        <taxon>Bacteria</taxon>
        <taxon>Bacillati</taxon>
        <taxon>Actinomycetota</taxon>
        <taxon>Actinomycetes</taxon>
        <taxon>Jiangellales</taxon>
        <taxon>Jiangellaceae</taxon>
        <taxon>Jiangella</taxon>
    </lineage>
</organism>
<dbReference type="SUPFAM" id="SSF46785">
    <property type="entry name" value="Winged helix' DNA-binding domain"/>
    <property type="match status" value="1"/>
</dbReference>
<comment type="caution">
    <text evidence="4">The sequence shown here is derived from an EMBL/GenBank/DDBJ whole genome shotgun (WGS) entry which is preliminary data.</text>
</comment>
<dbReference type="PANTHER" id="PTHR30363:SF44">
    <property type="entry name" value="AGA OPERON TRANSCRIPTIONAL REPRESSOR-RELATED"/>
    <property type="match status" value="1"/>
</dbReference>
<evidence type="ECO:0000259" key="3">
    <source>
        <dbReference type="PROSITE" id="PS51000"/>
    </source>
</evidence>
<dbReference type="Pfam" id="PF08220">
    <property type="entry name" value="HTH_DeoR"/>
    <property type="match status" value="1"/>
</dbReference>
<gene>
    <name evidence="4" type="ORF">E1269_11775</name>
</gene>